<feature type="non-terminal residue" evidence="1">
    <location>
        <position position="367"/>
    </location>
</feature>
<comment type="caution">
    <text evidence="1">The sequence shown here is derived from an EMBL/GenBank/DDBJ whole genome shotgun (WGS) entry which is preliminary data.</text>
</comment>
<sequence length="367" mass="40443">MKKLRVKSRIIVVALAVGLFLIGGAISYAQETETVTITVRTRAKPPMENWRGDNLVLAAVQLNADLEAAGDPRRVEIELIQDNMDWGPFLSEFVLGYGAGEAPDIWLTGHEYIGAQAEAGRIIALGEMLEEFPTFNLIIDGLWDSTRYKDKVWGIPQDAEARPLYFNKALLKKLGWSDTEIAVLPGKIEKGEFTLYDMLETAREAAAEGVVEIGNGFWTRPSNGPDFTALYYAFGGETIDPATGKLVFDTTAGLKYYKFFYDAVQTYGSMGGLGLGWSDAWHPGVSGSKVLFWIGGTWQWAEWAEIYLKDVGGETWMWENFGLGLIPAAEKGGKPNTLTHPLVYLINSQSTHPDLALALIAKVTNYG</sequence>
<dbReference type="PANTHER" id="PTHR43649:SF11">
    <property type="entry name" value="ABC TRANSPORTER SUBSTRATE-BINDING PROTEIN YESO-RELATED"/>
    <property type="match status" value="1"/>
</dbReference>
<dbReference type="EMBL" id="LAZR01023198">
    <property type="protein sequence ID" value="KKL79347.1"/>
    <property type="molecule type" value="Genomic_DNA"/>
</dbReference>
<name>A0A0F9HW64_9ZZZZ</name>
<gene>
    <name evidence="1" type="ORF">LCGC14_2015740</name>
</gene>
<dbReference type="PANTHER" id="PTHR43649">
    <property type="entry name" value="ARABINOSE-BINDING PROTEIN-RELATED"/>
    <property type="match status" value="1"/>
</dbReference>
<evidence type="ECO:0000313" key="1">
    <source>
        <dbReference type="EMBL" id="KKL79347.1"/>
    </source>
</evidence>
<protein>
    <recommendedName>
        <fullName evidence="2">Extracellular solute-binding protein</fullName>
    </recommendedName>
</protein>
<organism evidence="1">
    <name type="scientific">marine sediment metagenome</name>
    <dbReference type="NCBI Taxonomy" id="412755"/>
    <lineage>
        <taxon>unclassified sequences</taxon>
        <taxon>metagenomes</taxon>
        <taxon>ecological metagenomes</taxon>
    </lineage>
</organism>
<reference evidence="1" key="1">
    <citation type="journal article" date="2015" name="Nature">
        <title>Complex archaea that bridge the gap between prokaryotes and eukaryotes.</title>
        <authorList>
            <person name="Spang A."/>
            <person name="Saw J.H."/>
            <person name="Jorgensen S.L."/>
            <person name="Zaremba-Niedzwiedzka K."/>
            <person name="Martijn J."/>
            <person name="Lind A.E."/>
            <person name="van Eijk R."/>
            <person name="Schleper C."/>
            <person name="Guy L."/>
            <person name="Ettema T.J."/>
        </authorList>
    </citation>
    <scope>NUCLEOTIDE SEQUENCE</scope>
</reference>
<dbReference type="Gene3D" id="3.40.190.10">
    <property type="entry name" value="Periplasmic binding protein-like II"/>
    <property type="match status" value="1"/>
</dbReference>
<evidence type="ECO:0008006" key="2">
    <source>
        <dbReference type="Google" id="ProtNLM"/>
    </source>
</evidence>
<accession>A0A0F9HW64</accession>
<dbReference type="InterPro" id="IPR050490">
    <property type="entry name" value="Bact_solute-bd_prot1"/>
</dbReference>
<dbReference type="SUPFAM" id="SSF53850">
    <property type="entry name" value="Periplasmic binding protein-like II"/>
    <property type="match status" value="1"/>
</dbReference>
<dbReference type="AlphaFoldDB" id="A0A0F9HW64"/>
<proteinExistence type="predicted"/>